<gene>
    <name evidence="2" type="ORF">B0T14DRAFT_105073</name>
</gene>
<proteinExistence type="predicted"/>
<comment type="caution">
    <text evidence="2">The sequence shown here is derived from an EMBL/GenBank/DDBJ whole genome shotgun (WGS) entry which is preliminary data.</text>
</comment>
<dbReference type="Proteomes" id="UP001175000">
    <property type="component" value="Unassembled WGS sequence"/>
</dbReference>
<dbReference type="EMBL" id="JAULSU010000002">
    <property type="protein sequence ID" value="KAK0626469.1"/>
    <property type="molecule type" value="Genomic_DNA"/>
</dbReference>
<keyword evidence="3" id="KW-1185">Reference proteome</keyword>
<evidence type="ECO:0000256" key="1">
    <source>
        <dbReference type="SAM" id="SignalP"/>
    </source>
</evidence>
<name>A0AA39X386_9PEZI</name>
<feature type="chain" id="PRO_5041429871" evidence="1">
    <location>
        <begin position="29"/>
        <end position="166"/>
    </location>
</feature>
<dbReference type="AlphaFoldDB" id="A0AA39X386"/>
<protein>
    <submittedName>
        <fullName evidence="2">Uncharacterized protein</fullName>
    </submittedName>
</protein>
<organism evidence="2 3">
    <name type="scientific">Immersiella caudata</name>
    <dbReference type="NCBI Taxonomy" id="314043"/>
    <lineage>
        <taxon>Eukaryota</taxon>
        <taxon>Fungi</taxon>
        <taxon>Dikarya</taxon>
        <taxon>Ascomycota</taxon>
        <taxon>Pezizomycotina</taxon>
        <taxon>Sordariomycetes</taxon>
        <taxon>Sordariomycetidae</taxon>
        <taxon>Sordariales</taxon>
        <taxon>Lasiosphaeriaceae</taxon>
        <taxon>Immersiella</taxon>
    </lineage>
</organism>
<keyword evidence="1" id="KW-0732">Signal</keyword>
<evidence type="ECO:0000313" key="2">
    <source>
        <dbReference type="EMBL" id="KAK0626469.1"/>
    </source>
</evidence>
<reference evidence="2" key="1">
    <citation type="submission" date="2023-06" db="EMBL/GenBank/DDBJ databases">
        <title>Genome-scale phylogeny and comparative genomics of the fungal order Sordariales.</title>
        <authorList>
            <consortium name="Lawrence Berkeley National Laboratory"/>
            <person name="Hensen N."/>
            <person name="Bonometti L."/>
            <person name="Westerberg I."/>
            <person name="Brannstrom I.O."/>
            <person name="Guillou S."/>
            <person name="Cros-Aarteil S."/>
            <person name="Calhoun S."/>
            <person name="Haridas S."/>
            <person name="Kuo A."/>
            <person name="Mondo S."/>
            <person name="Pangilinan J."/>
            <person name="Riley R."/>
            <person name="Labutti K."/>
            <person name="Andreopoulos B."/>
            <person name="Lipzen A."/>
            <person name="Chen C."/>
            <person name="Yanf M."/>
            <person name="Daum C."/>
            <person name="Ng V."/>
            <person name="Clum A."/>
            <person name="Steindorff A."/>
            <person name="Ohm R."/>
            <person name="Martin F."/>
            <person name="Silar P."/>
            <person name="Natvig D."/>
            <person name="Lalanne C."/>
            <person name="Gautier V."/>
            <person name="Ament-Velasquez S.L."/>
            <person name="Kruys A."/>
            <person name="Hutchinson M.I."/>
            <person name="Powell A.J."/>
            <person name="Barry K."/>
            <person name="Miller A.N."/>
            <person name="Grigoriev I.V."/>
            <person name="Debuchy R."/>
            <person name="Gladieux P."/>
            <person name="Thoren M.H."/>
            <person name="Johannesson H."/>
        </authorList>
    </citation>
    <scope>NUCLEOTIDE SEQUENCE</scope>
    <source>
        <strain evidence="2">CBS 606.72</strain>
    </source>
</reference>
<feature type="signal peptide" evidence="1">
    <location>
        <begin position="1"/>
        <end position="28"/>
    </location>
</feature>
<accession>A0AA39X386</accession>
<evidence type="ECO:0000313" key="3">
    <source>
        <dbReference type="Proteomes" id="UP001175000"/>
    </source>
</evidence>
<sequence length="166" mass="18174">MEAGCWNVSLFLCIEGFLLNLSWAGVRATSRLVGLACTVVYLGKGFSSRCFGDGWDRPAGRGPGCTMQVWRVGYEAIPVLTKRIHAPYAKCAKRLRTPLSRRLVLLGSHIKQTAQMLLLVSEGISLGTSDIKKAEPLSEDFTWHFRQASSSSRINGAPYTPGIVKS</sequence>